<dbReference type="EMBL" id="NIOJ01000015">
    <property type="protein sequence ID" value="PNT99813.1"/>
    <property type="molecule type" value="Genomic_DNA"/>
</dbReference>
<dbReference type="InterPro" id="IPR008928">
    <property type="entry name" value="6-hairpin_glycosidase_sf"/>
</dbReference>
<reference evidence="3 4" key="1">
    <citation type="submission" date="2017-06" db="EMBL/GenBank/DDBJ databases">
        <title>Investigating the central metabolism of Clostridium thermosuccinogenes.</title>
        <authorList>
            <person name="Koendjbiharie J.G."/>
            <person name="van Kranenburg R."/>
        </authorList>
    </citation>
    <scope>NUCLEOTIDE SEQUENCE [LARGE SCALE GENOMIC DNA]</scope>
    <source>
        <strain evidence="3 4">DSM 5806</strain>
    </source>
</reference>
<dbReference type="AlphaFoldDB" id="A0A2K2FGH8"/>
<dbReference type="RefSeq" id="WP_103081123.1">
    <property type="nucleotide sequence ID" value="NZ_CP021850.1"/>
</dbReference>
<proteinExistence type="predicted"/>
<organism evidence="3 4">
    <name type="scientific">Clostridium thermosuccinogenes</name>
    <dbReference type="NCBI Taxonomy" id="84032"/>
    <lineage>
        <taxon>Bacteria</taxon>
        <taxon>Bacillati</taxon>
        <taxon>Bacillota</taxon>
        <taxon>Clostridia</taxon>
        <taxon>Eubacteriales</taxon>
        <taxon>Clostridiaceae</taxon>
        <taxon>Clostridium</taxon>
    </lineage>
</organism>
<dbReference type="Gene3D" id="1.50.10.20">
    <property type="match status" value="1"/>
</dbReference>
<sequence>MKLKNAVIVLLASAVFVMGCSMQTDGGRNGNAGNGTLSAGENPKSETGTSSVDENGEKVGNSDYIIKEENDEKGAGMPMDIRNKSYSEQAEWAQEMLKKYYWNESERFMNNTYPSDKDNGHLNYWWKAHAVDAMMDGYERTGEKRYTDMAEQIVKGIIWRNGSLYNEFYDDMEWLALSALRLYDATGDETIKNYVLKLWEEIKKAWWEDELGGMAWKKNDDNRNTCSNGPAAILAARLYTRFGDEENLEWARKIHAWLKKNLVDPESGIVWDGLAVKQDGTVEVNKSWLFTYGQGTYLGAGVELYKATGEEQYLRDAEKTAAAALDKLVNFSSGILKDEGQGDGGLFKGILIRYLVNLYEVNRDEAIKEMIYHNTDSLVNISYSDGLFGTSWDKRRPMPLDLSTQLSGVFLVEGAAKIDRMENK</sequence>
<evidence type="ECO:0000256" key="2">
    <source>
        <dbReference type="SAM" id="SignalP"/>
    </source>
</evidence>
<dbReference type="PROSITE" id="PS51257">
    <property type="entry name" value="PROKAR_LIPOPROTEIN"/>
    <property type="match status" value="1"/>
</dbReference>
<dbReference type="InterPro" id="IPR005198">
    <property type="entry name" value="Glyco_hydro_76"/>
</dbReference>
<dbReference type="SUPFAM" id="SSF48208">
    <property type="entry name" value="Six-hairpin glycosidases"/>
    <property type="match status" value="1"/>
</dbReference>
<feature type="chain" id="PRO_5038391711" description="Glycosyl hydrolase" evidence="2">
    <location>
        <begin position="20"/>
        <end position="424"/>
    </location>
</feature>
<dbReference type="GO" id="GO:0005975">
    <property type="term" value="P:carbohydrate metabolic process"/>
    <property type="evidence" value="ECO:0007669"/>
    <property type="project" value="InterPro"/>
</dbReference>
<feature type="compositionally biased region" description="Polar residues" evidence="1">
    <location>
        <begin position="34"/>
        <end position="53"/>
    </location>
</feature>
<dbReference type="KEGG" id="cthd:CDO33_05445"/>
<dbReference type="Pfam" id="PF03663">
    <property type="entry name" value="Glyco_hydro_76"/>
    <property type="match status" value="1"/>
</dbReference>
<feature type="region of interest" description="Disordered" evidence="1">
    <location>
        <begin position="28"/>
        <end position="63"/>
    </location>
</feature>
<dbReference type="PANTHER" id="PTHR47791:SF3">
    <property type="entry name" value="MEIOTICALLY UP-REGULATED GENE 191 PROTEIN"/>
    <property type="match status" value="1"/>
</dbReference>
<keyword evidence="4" id="KW-1185">Reference proteome</keyword>
<feature type="signal peptide" evidence="2">
    <location>
        <begin position="1"/>
        <end position="19"/>
    </location>
</feature>
<accession>A0A2K2FGH8</accession>
<dbReference type="Proteomes" id="UP000236151">
    <property type="component" value="Unassembled WGS sequence"/>
</dbReference>
<dbReference type="OrthoDB" id="2505409at2"/>
<evidence type="ECO:0000313" key="3">
    <source>
        <dbReference type="EMBL" id="PNT99813.1"/>
    </source>
</evidence>
<dbReference type="PANTHER" id="PTHR47791">
    <property type="entry name" value="MEIOTICALLY UP-REGULATED GENE 191 PROTEIN"/>
    <property type="match status" value="1"/>
</dbReference>
<evidence type="ECO:0000256" key="1">
    <source>
        <dbReference type="SAM" id="MobiDB-lite"/>
    </source>
</evidence>
<protein>
    <recommendedName>
        <fullName evidence="5">Glycosyl hydrolase</fullName>
    </recommendedName>
</protein>
<evidence type="ECO:0008006" key="5">
    <source>
        <dbReference type="Google" id="ProtNLM"/>
    </source>
</evidence>
<comment type="caution">
    <text evidence="3">The sequence shown here is derived from an EMBL/GenBank/DDBJ whole genome shotgun (WGS) entry which is preliminary data.</text>
</comment>
<evidence type="ECO:0000313" key="4">
    <source>
        <dbReference type="Proteomes" id="UP000236151"/>
    </source>
</evidence>
<keyword evidence="2" id="KW-0732">Signal</keyword>
<name>A0A2K2FGH8_9CLOT</name>
<gene>
    <name evidence="3" type="ORF">CDQ84_07560</name>
</gene>
<dbReference type="InterPro" id="IPR053169">
    <property type="entry name" value="MUG_Protein"/>
</dbReference>